<evidence type="ECO:0008006" key="3">
    <source>
        <dbReference type="Google" id="ProtNLM"/>
    </source>
</evidence>
<dbReference type="Proteomes" id="UP001501747">
    <property type="component" value="Unassembled WGS sequence"/>
</dbReference>
<evidence type="ECO:0000313" key="2">
    <source>
        <dbReference type="Proteomes" id="UP001501747"/>
    </source>
</evidence>
<organism evidence="1 2">
    <name type="scientific">Allokutzneria multivorans</name>
    <dbReference type="NCBI Taxonomy" id="1142134"/>
    <lineage>
        <taxon>Bacteria</taxon>
        <taxon>Bacillati</taxon>
        <taxon>Actinomycetota</taxon>
        <taxon>Actinomycetes</taxon>
        <taxon>Pseudonocardiales</taxon>
        <taxon>Pseudonocardiaceae</taxon>
        <taxon>Allokutzneria</taxon>
    </lineage>
</organism>
<evidence type="ECO:0000313" key="1">
    <source>
        <dbReference type="EMBL" id="GAA3988950.1"/>
    </source>
</evidence>
<keyword evidence="2" id="KW-1185">Reference proteome</keyword>
<proteinExistence type="predicted"/>
<accession>A0ABP7QW85</accession>
<name>A0ABP7QW85_9PSEU</name>
<gene>
    <name evidence="1" type="ORF">GCM10022247_04310</name>
</gene>
<reference evidence="2" key="1">
    <citation type="journal article" date="2019" name="Int. J. Syst. Evol. Microbiol.">
        <title>The Global Catalogue of Microorganisms (GCM) 10K type strain sequencing project: providing services to taxonomists for standard genome sequencing and annotation.</title>
        <authorList>
            <consortium name="The Broad Institute Genomics Platform"/>
            <consortium name="The Broad Institute Genome Sequencing Center for Infectious Disease"/>
            <person name="Wu L."/>
            <person name="Ma J."/>
        </authorList>
    </citation>
    <scope>NUCLEOTIDE SEQUENCE [LARGE SCALE GENOMIC DNA]</scope>
    <source>
        <strain evidence="2">JCM 17342</strain>
    </source>
</reference>
<protein>
    <recommendedName>
        <fullName evidence="3">WXG100 family type VII secretion target</fullName>
    </recommendedName>
</protein>
<sequence>MESSVGEVREILLQLASITQEKIGEAESLRTGAEAAHQELVLVWDGSRHEAAYTAQASCASAVDDVRDGVSRLHRAAEVLTSAAHRM</sequence>
<dbReference type="EMBL" id="BAABAL010000004">
    <property type="protein sequence ID" value="GAA3988950.1"/>
    <property type="molecule type" value="Genomic_DNA"/>
</dbReference>
<comment type="caution">
    <text evidence="1">The sequence shown here is derived from an EMBL/GenBank/DDBJ whole genome shotgun (WGS) entry which is preliminary data.</text>
</comment>